<dbReference type="EMBL" id="NIRM01000004">
    <property type="protein sequence ID" value="PHI04383.1"/>
    <property type="molecule type" value="Genomic_DNA"/>
</dbReference>
<gene>
    <name evidence="1" type="ORF">CBG52_11560</name>
</gene>
<evidence type="ECO:0000313" key="1">
    <source>
        <dbReference type="EMBL" id="PHI04383.1"/>
    </source>
</evidence>
<organism evidence="1 2">
    <name type="scientific">Fusobacterium nucleatum subsp. polymorphum</name>
    <name type="common">Fusobacterium polymorphum</name>
    <dbReference type="NCBI Taxonomy" id="76857"/>
    <lineage>
        <taxon>Bacteria</taxon>
        <taxon>Fusobacteriati</taxon>
        <taxon>Fusobacteriota</taxon>
        <taxon>Fusobacteriia</taxon>
        <taxon>Fusobacteriales</taxon>
        <taxon>Fusobacteriaceae</taxon>
        <taxon>Fusobacterium</taxon>
    </lineage>
</organism>
<dbReference type="RefSeq" id="WP_099011866.1">
    <property type="nucleotide sequence ID" value="NZ_CP077154.1"/>
</dbReference>
<accession>A0A2C6BJF5</accession>
<reference evidence="1 2" key="1">
    <citation type="submission" date="2017-06" db="EMBL/GenBank/DDBJ databases">
        <title>Draft genome sequence of Fusobacterium nucleatum subsp. polymorphum KCOM 1267 (=ChDC F290).</title>
        <authorList>
            <person name="Kook J.-K."/>
            <person name="Park S.-N."/>
            <person name="Lim Y.K."/>
            <person name="Roh H."/>
        </authorList>
    </citation>
    <scope>NUCLEOTIDE SEQUENCE [LARGE SCALE GENOMIC DNA]</scope>
    <source>
        <strain evidence="2">KCOM 1267(ChDC F290)</strain>
    </source>
</reference>
<evidence type="ECO:0000313" key="2">
    <source>
        <dbReference type="Proteomes" id="UP000221504"/>
    </source>
</evidence>
<comment type="caution">
    <text evidence="1">The sequence shown here is derived from an EMBL/GenBank/DDBJ whole genome shotgun (WGS) entry which is preliminary data.</text>
</comment>
<dbReference type="Proteomes" id="UP000221504">
    <property type="component" value="Unassembled WGS sequence"/>
</dbReference>
<name>A0A2C6BJF5_FUSNP</name>
<protein>
    <submittedName>
        <fullName evidence="1">Penicillin-binding protein</fullName>
    </submittedName>
</protein>
<dbReference type="AlphaFoldDB" id="A0A2C6BJF5"/>
<proteinExistence type="predicted"/>
<sequence length="240" mass="28125">MKTINFYKKDKLIFSVYAESLEDVLKSPLSYFPAYTADMIITDITYQYPIFKDDVLREMAKEEKVRSNIPVQLEDGEIIKDKKLIVIPKPAGNQKYMYWDKEKSLWILDNQKEYDDYCALIDNLKAEALAYGFDYKVDGKEHRQKCRDKDITLLASNVTFMLAEKTLFGKEKPITWYFEDNFGLELNLEKSSILASYGKTFTQSVYDTEHYFKTKVNPKELTKAEFESKRKEIHSNLAKG</sequence>